<dbReference type="AlphaFoldDB" id="A8MJ54"/>
<organism evidence="8 9">
    <name type="scientific">Alkaliphilus oremlandii (strain OhILAs)</name>
    <name type="common">Clostridium oremlandii (strain OhILAs)</name>
    <dbReference type="NCBI Taxonomy" id="350688"/>
    <lineage>
        <taxon>Bacteria</taxon>
        <taxon>Bacillati</taxon>
        <taxon>Bacillota</taxon>
        <taxon>Clostridia</taxon>
        <taxon>Peptostreptococcales</taxon>
        <taxon>Natronincolaceae</taxon>
        <taxon>Alkaliphilus</taxon>
    </lineage>
</organism>
<dbReference type="PANTHER" id="PTHR30106">
    <property type="entry name" value="INNER MEMBRANE PROTEIN YEIH-RELATED"/>
    <property type="match status" value="1"/>
</dbReference>
<keyword evidence="6 7" id="KW-0472">Membrane</keyword>
<dbReference type="InterPro" id="IPR018383">
    <property type="entry name" value="UPF0324_pro"/>
</dbReference>
<dbReference type="Pfam" id="PF03601">
    <property type="entry name" value="Cons_hypoth698"/>
    <property type="match status" value="1"/>
</dbReference>
<comment type="similarity">
    <text evidence="2">Belongs to the UPF0324 family.</text>
</comment>
<gene>
    <name evidence="8" type="ordered locus">Clos_2303</name>
</gene>
<dbReference type="GO" id="GO:0005886">
    <property type="term" value="C:plasma membrane"/>
    <property type="evidence" value="ECO:0007669"/>
    <property type="project" value="UniProtKB-SubCell"/>
</dbReference>
<sequence length="349" mass="37619">MEFIKKCSVGIFFAAILAVVSNFISGILPNHIIGAGVFALIIGMMLNPLTSKYPVFQQGFNFTSKKILRTAIILMGATLSFSQVLEVGKFSLVVMIFTLITAFGGGYLVGKLFHMDWKLSSLISAGTGICGGSAIASIAPVIDAEDSDIAYAISATFIFDVLMVVLFPIMGRYFGMSDLGYGLWTGTAVNDTSSVVAAGYAFSDIAGGFSVIVKLTRTLSIVPVVLIFSYINQRIVRKNETEYAFSNGSAPSTIQQNKKVEITKIFPWFILMFLGVVTIKSLGILPEFISSNISKISKFLMVMSLGAIGFKTNFKKLSKSGFLPMLHGFIISALVVIVSFLAQMAIGQL</sequence>
<reference evidence="9" key="1">
    <citation type="submission" date="2007-10" db="EMBL/GenBank/DDBJ databases">
        <title>Complete genome of Alkaliphilus oremlandii OhILAs.</title>
        <authorList>
            <person name="Copeland A."/>
            <person name="Lucas S."/>
            <person name="Lapidus A."/>
            <person name="Barry K."/>
            <person name="Detter J.C."/>
            <person name="Glavina del Rio T."/>
            <person name="Hammon N."/>
            <person name="Israni S."/>
            <person name="Dalin E."/>
            <person name="Tice H."/>
            <person name="Pitluck S."/>
            <person name="Chain P."/>
            <person name="Malfatti S."/>
            <person name="Shin M."/>
            <person name="Vergez L."/>
            <person name="Schmutz J."/>
            <person name="Larimer F."/>
            <person name="Land M."/>
            <person name="Hauser L."/>
            <person name="Kyrpides N."/>
            <person name="Mikhailova N."/>
            <person name="Stolz J.F."/>
            <person name="Dawson A."/>
            <person name="Fisher E."/>
            <person name="Crable B."/>
            <person name="Perera E."/>
            <person name="Lisak J."/>
            <person name="Ranganathan M."/>
            <person name="Basu P."/>
            <person name="Richardson P."/>
        </authorList>
    </citation>
    <scope>NUCLEOTIDE SEQUENCE [LARGE SCALE GENOMIC DNA]</scope>
    <source>
        <strain evidence="9">OhILAs</strain>
    </source>
</reference>
<dbReference type="STRING" id="350688.Clos_2303"/>
<feature type="transmembrane region" description="Helical" evidence="7">
    <location>
        <begin position="149"/>
        <end position="169"/>
    </location>
</feature>
<feature type="transmembrane region" description="Helical" evidence="7">
    <location>
        <begin position="208"/>
        <end position="231"/>
    </location>
</feature>
<evidence type="ECO:0000256" key="2">
    <source>
        <dbReference type="ARBA" id="ARBA00007977"/>
    </source>
</evidence>
<dbReference type="EMBL" id="CP000853">
    <property type="protein sequence ID" value="ABW19836.1"/>
    <property type="molecule type" value="Genomic_DNA"/>
</dbReference>
<feature type="transmembrane region" description="Helical" evidence="7">
    <location>
        <begin position="265"/>
        <end position="284"/>
    </location>
</feature>
<evidence type="ECO:0000256" key="3">
    <source>
        <dbReference type="ARBA" id="ARBA00022475"/>
    </source>
</evidence>
<evidence type="ECO:0000256" key="7">
    <source>
        <dbReference type="SAM" id="Phobius"/>
    </source>
</evidence>
<comment type="subcellular location">
    <subcellularLocation>
        <location evidence="1">Cell membrane</location>
        <topology evidence="1">Multi-pass membrane protein</topology>
    </subcellularLocation>
</comment>
<evidence type="ECO:0000313" key="9">
    <source>
        <dbReference type="Proteomes" id="UP000000269"/>
    </source>
</evidence>
<dbReference type="HOGENOM" id="CLU_033541_2_1_9"/>
<evidence type="ECO:0000256" key="1">
    <source>
        <dbReference type="ARBA" id="ARBA00004651"/>
    </source>
</evidence>
<dbReference type="RefSeq" id="WP_012160143.1">
    <property type="nucleotide sequence ID" value="NC_009922.1"/>
</dbReference>
<feature type="transmembrane region" description="Helical" evidence="7">
    <location>
        <begin position="122"/>
        <end position="143"/>
    </location>
</feature>
<evidence type="ECO:0000256" key="4">
    <source>
        <dbReference type="ARBA" id="ARBA00022692"/>
    </source>
</evidence>
<dbReference type="KEGG" id="aoe:Clos_2303"/>
<feature type="transmembrane region" description="Helical" evidence="7">
    <location>
        <begin position="7"/>
        <end position="24"/>
    </location>
</feature>
<feature type="transmembrane region" description="Helical" evidence="7">
    <location>
        <begin position="30"/>
        <end position="46"/>
    </location>
</feature>
<feature type="transmembrane region" description="Helical" evidence="7">
    <location>
        <begin position="326"/>
        <end position="346"/>
    </location>
</feature>
<dbReference type="PANTHER" id="PTHR30106:SF1">
    <property type="entry name" value="UPF0324 MEMBRANE PROTEIN FN0533"/>
    <property type="match status" value="1"/>
</dbReference>
<evidence type="ECO:0000256" key="5">
    <source>
        <dbReference type="ARBA" id="ARBA00022989"/>
    </source>
</evidence>
<name>A8MJ54_ALKOO</name>
<keyword evidence="9" id="KW-1185">Reference proteome</keyword>
<accession>A8MJ54</accession>
<evidence type="ECO:0000313" key="8">
    <source>
        <dbReference type="EMBL" id="ABW19836.1"/>
    </source>
</evidence>
<proteinExistence type="inferred from homology"/>
<keyword evidence="4 7" id="KW-0812">Transmembrane</keyword>
<dbReference type="OrthoDB" id="9811391at2"/>
<dbReference type="Proteomes" id="UP000000269">
    <property type="component" value="Chromosome"/>
</dbReference>
<evidence type="ECO:0000256" key="6">
    <source>
        <dbReference type="ARBA" id="ARBA00023136"/>
    </source>
</evidence>
<protein>
    <submittedName>
        <fullName evidence="8">Uncharacterized protein</fullName>
    </submittedName>
</protein>
<keyword evidence="5 7" id="KW-1133">Transmembrane helix</keyword>
<feature type="transmembrane region" description="Helical" evidence="7">
    <location>
        <begin position="90"/>
        <end position="110"/>
    </location>
</feature>
<keyword evidence="3" id="KW-1003">Cell membrane</keyword>
<dbReference type="eggNOG" id="COG2855">
    <property type="taxonomic scope" value="Bacteria"/>
</dbReference>